<accession>A0ABN7S4V8</accession>
<evidence type="ECO:0000256" key="3">
    <source>
        <dbReference type="ARBA" id="ARBA00022833"/>
    </source>
</evidence>
<feature type="domain" description="UBZ1-type" evidence="7">
    <location>
        <begin position="188"/>
        <end position="213"/>
    </location>
</feature>
<feature type="coiled-coil region" evidence="5">
    <location>
        <begin position="12"/>
        <end position="43"/>
    </location>
</feature>
<evidence type="ECO:0000256" key="2">
    <source>
        <dbReference type="ARBA" id="ARBA00022771"/>
    </source>
</evidence>
<evidence type="ECO:0000256" key="5">
    <source>
        <dbReference type="SAM" id="Coils"/>
    </source>
</evidence>
<feature type="compositionally biased region" description="Polar residues" evidence="6">
    <location>
        <begin position="170"/>
        <end position="180"/>
    </location>
</feature>
<keyword evidence="1" id="KW-0479">Metal-binding</keyword>
<gene>
    <name evidence="8" type="ORF">OKIOD_LOCUS4326</name>
</gene>
<reference evidence="8 9" key="1">
    <citation type="submission" date="2021-04" db="EMBL/GenBank/DDBJ databases">
        <authorList>
            <person name="Bliznina A."/>
        </authorList>
    </citation>
    <scope>NUCLEOTIDE SEQUENCE [LARGE SCALE GENOMIC DNA]</scope>
</reference>
<name>A0ABN7S4V8_OIKDI</name>
<feature type="region of interest" description="Disordered" evidence="6">
    <location>
        <begin position="72"/>
        <end position="183"/>
    </location>
</feature>
<dbReference type="Gene3D" id="6.20.250.40">
    <property type="match status" value="1"/>
</dbReference>
<evidence type="ECO:0000313" key="9">
    <source>
        <dbReference type="Proteomes" id="UP001158576"/>
    </source>
</evidence>
<keyword evidence="4 5" id="KW-0175">Coiled coil</keyword>
<sequence>MSTSLEASKVFLLSLPQELTQIREKLQEQERELKQIVENLSLNTSLNNSSPNLSKNEISLIKEKSENCRVVDIGAPKLRPMKKPEDIKISPKKKINSQSTQKPKMYETSTKSHPAPPPPSSVMRENSVKKYSIKKRNDGGVYVETKYLHNNGSSGSNENSPRNFRPPNRVPSSKLSQGQVQKEDITERKCPVCSYYFPNLSVQEFQEHVETHFEDDPTDFFELTHVE</sequence>
<dbReference type="Proteomes" id="UP001158576">
    <property type="component" value="Chromosome PAR"/>
</dbReference>
<evidence type="ECO:0000256" key="1">
    <source>
        <dbReference type="ARBA" id="ARBA00022723"/>
    </source>
</evidence>
<keyword evidence="9" id="KW-1185">Reference proteome</keyword>
<dbReference type="InterPro" id="IPR041641">
    <property type="entry name" value="CALCOCO1/2_Zn_UBZ1"/>
</dbReference>
<evidence type="ECO:0000256" key="6">
    <source>
        <dbReference type="SAM" id="MobiDB-lite"/>
    </source>
</evidence>
<evidence type="ECO:0000313" key="8">
    <source>
        <dbReference type="EMBL" id="CAG5090918.1"/>
    </source>
</evidence>
<organism evidence="8 9">
    <name type="scientific">Oikopleura dioica</name>
    <name type="common">Tunicate</name>
    <dbReference type="NCBI Taxonomy" id="34765"/>
    <lineage>
        <taxon>Eukaryota</taxon>
        <taxon>Metazoa</taxon>
        <taxon>Chordata</taxon>
        <taxon>Tunicata</taxon>
        <taxon>Appendicularia</taxon>
        <taxon>Copelata</taxon>
        <taxon>Oikopleuridae</taxon>
        <taxon>Oikopleura</taxon>
    </lineage>
</organism>
<evidence type="ECO:0000259" key="7">
    <source>
        <dbReference type="Pfam" id="PF18112"/>
    </source>
</evidence>
<proteinExistence type="predicted"/>
<feature type="compositionally biased region" description="Low complexity" evidence="6">
    <location>
        <begin position="150"/>
        <end position="160"/>
    </location>
</feature>
<protein>
    <submittedName>
        <fullName evidence="8">Oidioi.mRNA.OKI2018_I69.PAR.g12768.t1.cds</fullName>
    </submittedName>
</protein>
<keyword evidence="3" id="KW-0862">Zinc</keyword>
<keyword evidence="2" id="KW-0863">Zinc-finger</keyword>
<dbReference type="Pfam" id="PF18112">
    <property type="entry name" value="Zn-C2H2_12"/>
    <property type="match status" value="1"/>
</dbReference>
<feature type="compositionally biased region" description="Polar residues" evidence="6">
    <location>
        <begin position="96"/>
        <end position="112"/>
    </location>
</feature>
<evidence type="ECO:0000256" key="4">
    <source>
        <dbReference type="ARBA" id="ARBA00023054"/>
    </source>
</evidence>
<dbReference type="EMBL" id="OU015568">
    <property type="protein sequence ID" value="CAG5090918.1"/>
    <property type="molecule type" value="Genomic_DNA"/>
</dbReference>